<dbReference type="SMART" id="SM00062">
    <property type="entry name" value="PBPb"/>
    <property type="match status" value="1"/>
</dbReference>
<organism evidence="4 5">
    <name type="scientific">Weissella kandleri</name>
    <dbReference type="NCBI Taxonomy" id="1616"/>
    <lineage>
        <taxon>Bacteria</taxon>
        <taxon>Bacillati</taxon>
        <taxon>Bacillota</taxon>
        <taxon>Bacilli</taxon>
        <taxon>Lactobacillales</taxon>
        <taxon>Lactobacillaceae</taxon>
        <taxon>Weissella</taxon>
    </lineage>
</organism>
<evidence type="ECO:0000259" key="3">
    <source>
        <dbReference type="SMART" id="SM00062"/>
    </source>
</evidence>
<sequence>MKWTKRQWLGNGIVILVVVLLALGAHWKSNHPKDHWQAMQQTKTVVVGIDDTFVPMGFRNQQGHLVGFDVDLARAAFAEMGLKVKFQVIDWSMKETELKTGHVDVIWNGYTATPDRAKQVAFSKPYAYNQQVVLALKDSPYQSVKDLKGQSLGLQTGSSGMQVYNQEPAKLKRSIGQTVQYDTFDKALDDVAVKRIQGVLVDSNYAQYYLRHTPHANRFIILQPGYDKEAFVVGMRPEDHELKQALNQELAKLKKSGSINKLSKKYFGTLAP</sequence>
<keyword evidence="2" id="KW-1133">Transmembrane helix</keyword>
<evidence type="ECO:0000256" key="2">
    <source>
        <dbReference type="SAM" id="Phobius"/>
    </source>
</evidence>
<dbReference type="InterPro" id="IPR001638">
    <property type="entry name" value="Solute-binding_3/MltF_N"/>
</dbReference>
<name>A0A0R2JCP1_9LACO</name>
<dbReference type="AlphaFoldDB" id="A0A0R2JCP1"/>
<feature type="transmembrane region" description="Helical" evidence="2">
    <location>
        <begin position="7"/>
        <end position="27"/>
    </location>
</feature>
<proteinExistence type="predicted"/>
<reference evidence="4 5" key="1">
    <citation type="journal article" date="2015" name="Genome Announc.">
        <title>Expanding the biotechnology potential of lactobacilli through comparative genomics of 213 strains and associated genera.</title>
        <authorList>
            <person name="Sun Z."/>
            <person name="Harris H.M."/>
            <person name="McCann A."/>
            <person name="Guo C."/>
            <person name="Argimon S."/>
            <person name="Zhang W."/>
            <person name="Yang X."/>
            <person name="Jeffery I.B."/>
            <person name="Cooney J.C."/>
            <person name="Kagawa T.F."/>
            <person name="Liu W."/>
            <person name="Song Y."/>
            <person name="Salvetti E."/>
            <person name="Wrobel A."/>
            <person name="Rasinkangas P."/>
            <person name="Parkhill J."/>
            <person name="Rea M.C."/>
            <person name="O'Sullivan O."/>
            <person name="Ritari J."/>
            <person name="Douillard F.P."/>
            <person name="Paul Ross R."/>
            <person name="Yang R."/>
            <person name="Briner A.E."/>
            <person name="Felis G.E."/>
            <person name="de Vos W.M."/>
            <person name="Barrangou R."/>
            <person name="Klaenhammer T.R."/>
            <person name="Caufield P.W."/>
            <person name="Cui Y."/>
            <person name="Zhang H."/>
            <person name="O'Toole P.W."/>
        </authorList>
    </citation>
    <scope>NUCLEOTIDE SEQUENCE [LARGE SCALE GENOMIC DNA]</scope>
    <source>
        <strain evidence="4 5">DSM 20593</strain>
    </source>
</reference>
<dbReference type="PANTHER" id="PTHR35936">
    <property type="entry name" value="MEMBRANE-BOUND LYTIC MUREIN TRANSGLYCOSYLASE F"/>
    <property type="match status" value="1"/>
</dbReference>
<gene>
    <name evidence="4" type="ORF">IV73_GL000857</name>
</gene>
<dbReference type="STRING" id="1616.IV73_GL000857"/>
<protein>
    <recommendedName>
        <fullName evidence="3">Solute-binding protein family 3/N-terminal domain-containing protein</fullName>
    </recommendedName>
</protein>
<dbReference type="SUPFAM" id="SSF53850">
    <property type="entry name" value="Periplasmic binding protein-like II"/>
    <property type="match status" value="1"/>
</dbReference>
<feature type="domain" description="Solute-binding protein family 3/N-terminal" evidence="3">
    <location>
        <begin position="44"/>
        <end position="270"/>
    </location>
</feature>
<evidence type="ECO:0000313" key="4">
    <source>
        <dbReference type="EMBL" id="KRN75097.1"/>
    </source>
</evidence>
<keyword evidence="1" id="KW-0732">Signal</keyword>
<comment type="caution">
    <text evidence="4">The sequence shown here is derived from an EMBL/GenBank/DDBJ whole genome shotgun (WGS) entry which is preliminary data.</text>
</comment>
<dbReference type="PANTHER" id="PTHR35936:SF34">
    <property type="entry name" value="ABC TRANSPORTER EXTRACELLULAR-BINDING PROTEIN YCKB-RELATED"/>
    <property type="match status" value="1"/>
</dbReference>
<accession>A0A0R2JCP1</accession>
<dbReference type="OrthoDB" id="9775197at2"/>
<dbReference type="Gene3D" id="3.40.190.10">
    <property type="entry name" value="Periplasmic binding protein-like II"/>
    <property type="match status" value="2"/>
</dbReference>
<dbReference type="CDD" id="cd00996">
    <property type="entry name" value="PBP2_AatB_like"/>
    <property type="match status" value="1"/>
</dbReference>
<dbReference type="EMBL" id="JQBP01000003">
    <property type="protein sequence ID" value="KRN75097.1"/>
    <property type="molecule type" value="Genomic_DNA"/>
</dbReference>
<dbReference type="Proteomes" id="UP000051655">
    <property type="component" value="Unassembled WGS sequence"/>
</dbReference>
<keyword evidence="2" id="KW-0812">Transmembrane</keyword>
<dbReference type="PATRIC" id="fig|1616.3.peg.877"/>
<keyword evidence="5" id="KW-1185">Reference proteome</keyword>
<dbReference type="Pfam" id="PF00497">
    <property type="entry name" value="SBP_bac_3"/>
    <property type="match status" value="1"/>
</dbReference>
<keyword evidence="2" id="KW-0472">Membrane</keyword>
<dbReference type="RefSeq" id="WP_057755247.1">
    <property type="nucleotide sequence ID" value="NZ_JQBP01000003.1"/>
</dbReference>
<evidence type="ECO:0000313" key="5">
    <source>
        <dbReference type="Proteomes" id="UP000051655"/>
    </source>
</evidence>
<evidence type="ECO:0000256" key="1">
    <source>
        <dbReference type="ARBA" id="ARBA00022729"/>
    </source>
</evidence>